<dbReference type="Ensembl" id="ENSHCOT00000004541.1">
    <property type="protein sequence ID" value="ENSHCOP00000021083.1"/>
    <property type="gene ID" value="ENSHCOG00000007635.1"/>
</dbReference>
<reference evidence="1" key="2">
    <citation type="submission" date="2025-09" db="UniProtKB">
        <authorList>
            <consortium name="Ensembl"/>
        </authorList>
    </citation>
    <scope>IDENTIFICATION</scope>
</reference>
<accession>A0A3Q2YT14</accession>
<dbReference type="PANTHER" id="PTHR48424:SF3">
    <property type="entry name" value="DYNEIN LIGHT CHAIN-RELATED"/>
    <property type="match status" value="1"/>
</dbReference>
<evidence type="ECO:0000313" key="2">
    <source>
        <dbReference type="Proteomes" id="UP000264820"/>
    </source>
</evidence>
<sequence>LFLTRFEEQDGHLAQVEVDEMFGLVSHVAAKVPSHDAVPGRVVFLVKLLRRTQSSDVLLDVVLFQGLGGTLHGVLLHVLGHVSILYYSFPVCHGRPGRRQQQNNIFITCYFIVILPTNLSLHKDYSSRLGTGIFGRAISIGIA</sequence>
<dbReference type="PANTHER" id="PTHR48424">
    <property type="entry name" value="DYNEIN LIGHT CHAIN-RELATED"/>
    <property type="match status" value="1"/>
</dbReference>
<name>A0A3Q2YT14_HIPCM</name>
<dbReference type="GeneTree" id="ENSGT00390000001618"/>
<dbReference type="OMA" id="YICCNVL"/>
<dbReference type="STRING" id="109280.ENSHCOP00000021083"/>
<protein>
    <submittedName>
        <fullName evidence="1">Uncharacterized protein</fullName>
    </submittedName>
</protein>
<proteinExistence type="predicted"/>
<reference evidence="1" key="1">
    <citation type="submission" date="2025-08" db="UniProtKB">
        <authorList>
            <consortium name="Ensembl"/>
        </authorList>
    </citation>
    <scope>IDENTIFICATION</scope>
</reference>
<organism evidence="1 2">
    <name type="scientific">Hippocampus comes</name>
    <name type="common">Tiger tail seahorse</name>
    <dbReference type="NCBI Taxonomy" id="109280"/>
    <lineage>
        <taxon>Eukaryota</taxon>
        <taxon>Metazoa</taxon>
        <taxon>Chordata</taxon>
        <taxon>Craniata</taxon>
        <taxon>Vertebrata</taxon>
        <taxon>Euteleostomi</taxon>
        <taxon>Actinopterygii</taxon>
        <taxon>Neopterygii</taxon>
        <taxon>Teleostei</taxon>
        <taxon>Neoteleostei</taxon>
        <taxon>Acanthomorphata</taxon>
        <taxon>Syngnathiaria</taxon>
        <taxon>Syngnathiformes</taxon>
        <taxon>Syngnathoidei</taxon>
        <taxon>Syngnathidae</taxon>
        <taxon>Hippocampus</taxon>
    </lineage>
</organism>
<dbReference type="Proteomes" id="UP000264820">
    <property type="component" value="Unplaced"/>
</dbReference>
<keyword evidence="2" id="KW-1185">Reference proteome</keyword>
<evidence type="ECO:0000313" key="1">
    <source>
        <dbReference type="Ensembl" id="ENSHCOP00000021083.1"/>
    </source>
</evidence>
<dbReference type="AlphaFoldDB" id="A0A3Q2YT14"/>